<dbReference type="InterPro" id="IPR001138">
    <property type="entry name" value="Zn2Cys6_DnaBD"/>
</dbReference>
<dbReference type="Pfam" id="PF00172">
    <property type="entry name" value="Zn_clus"/>
    <property type="match status" value="1"/>
</dbReference>
<dbReference type="EMBL" id="MU865568">
    <property type="protein sequence ID" value="KAK4221248.1"/>
    <property type="molecule type" value="Genomic_DNA"/>
</dbReference>
<dbReference type="GO" id="GO:0008270">
    <property type="term" value="F:zinc ion binding"/>
    <property type="evidence" value="ECO:0007669"/>
    <property type="project" value="InterPro"/>
</dbReference>
<sequence>MVRFYLPATGQRECHNCFHKWIQCDRQTSGCENCGEPCGGYDDPSIAGTTRTVHSGQSSNNDDHEEGADDIPNDLKISTTNELESRGIFDFNSMPMVSPGSQDVPIDVNHGPESPFWHNTTNPQITITNSLGDGLQGFTGTNDLNYQLAATTKPCPTISHDTLYTSGLPASGSTGSTTITEGYPQFATVPKQRKNDRGLIQPEEWIRFEVKSPKEETGCHPCRLLMIKCDEQKPICQNCLKDGPQYCRYPPDESEYGHIDWYLVRLTRERNSGSRSK</sequence>
<feature type="domain" description="Zn(2)-C6 fungal-type" evidence="3">
    <location>
        <begin position="218"/>
        <end position="249"/>
    </location>
</feature>
<feature type="compositionally biased region" description="Polar residues" evidence="2">
    <location>
        <begin position="49"/>
        <end position="60"/>
    </location>
</feature>
<gene>
    <name evidence="4" type="ORF">QBC38DRAFT_138452</name>
</gene>
<organism evidence="4 5">
    <name type="scientific">Podospora fimiseda</name>
    <dbReference type="NCBI Taxonomy" id="252190"/>
    <lineage>
        <taxon>Eukaryota</taxon>
        <taxon>Fungi</taxon>
        <taxon>Dikarya</taxon>
        <taxon>Ascomycota</taxon>
        <taxon>Pezizomycotina</taxon>
        <taxon>Sordariomycetes</taxon>
        <taxon>Sordariomycetidae</taxon>
        <taxon>Sordariales</taxon>
        <taxon>Podosporaceae</taxon>
        <taxon>Podospora</taxon>
    </lineage>
</organism>
<evidence type="ECO:0000313" key="4">
    <source>
        <dbReference type="EMBL" id="KAK4221248.1"/>
    </source>
</evidence>
<dbReference type="Gene3D" id="4.10.240.10">
    <property type="entry name" value="Zn(2)-C6 fungal-type DNA-binding domain"/>
    <property type="match status" value="1"/>
</dbReference>
<protein>
    <recommendedName>
        <fullName evidence="3">Zn(2)-C6 fungal-type domain-containing protein</fullName>
    </recommendedName>
</protein>
<dbReference type="InterPro" id="IPR036864">
    <property type="entry name" value="Zn2-C6_fun-type_DNA-bd_sf"/>
</dbReference>
<dbReference type="SUPFAM" id="SSF57701">
    <property type="entry name" value="Zn2/Cys6 DNA-binding domain"/>
    <property type="match status" value="1"/>
</dbReference>
<accession>A0AAN6YMS0</accession>
<evidence type="ECO:0000256" key="2">
    <source>
        <dbReference type="SAM" id="MobiDB-lite"/>
    </source>
</evidence>
<feature type="compositionally biased region" description="Acidic residues" evidence="2">
    <location>
        <begin position="63"/>
        <end position="72"/>
    </location>
</feature>
<keyword evidence="5" id="KW-1185">Reference proteome</keyword>
<dbReference type="Proteomes" id="UP001301958">
    <property type="component" value="Unassembled WGS sequence"/>
</dbReference>
<dbReference type="CDD" id="cd00067">
    <property type="entry name" value="GAL4"/>
    <property type="match status" value="1"/>
</dbReference>
<dbReference type="AlphaFoldDB" id="A0AAN6YMS0"/>
<evidence type="ECO:0000259" key="3">
    <source>
        <dbReference type="PROSITE" id="PS50048"/>
    </source>
</evidence>
<evidence type="ECO:0000313" key="5">
    <source>
        <dbReference type="Proteomes" id="UP001301958"/>
    </source>
</evidence>
<reference evidence="4" key="2">
    <citation type="submission" date="2023-05" db="EMBL/GenBank/DDBJ databases">
        <authorList>
            <consortium name="Lawrence Berkeley National Laboratory"/>
            <person name="Steindorff A."/>
            <person name="Hensen N."/>
            <person name="Bonometti L."/>
            <person name="Westerberg I."/>
            <person name="Brannstrom I.O."/>
            <person name="Guillou S."/>
            <person name="Cros-Aarteil S."/>
            <person name="Calhoun S."/>
            <person name="Haridas S."/>
            <person name="Kuo A."/>
            <person name="Mondo S."/>
            <person name="Pangilinan J."/>
            <person name="Riley R."/>
            <person name="Labutti K."/>
            <person name="Andreopoulos B."/>
            <person name="Lipzen A."/>
            <person name="Chen C."/>
            <person name="Yanf M."/>
            <person name="Daum C."/>
            <person name="Ng V."/>
            <person name="Clum A."/>
            <person name="Ohm R."/>
            <person name="Martin F."/>
            <person name="Silar P."/>
            <person name="Natvig D."/>
            <person name="Lalanne C."/>
            <person name="Gautier V."/>
            <person name="Ament-Velasquez S.L."/>
            <person name="Kruys A."/>
            <person name="Hutchinson M.I."/>
            <person name="Powell A.J."/>
            <person name="Barry K."/>
            <person name="Miller A.N."/>
            <person name="Grigoriev I.V."/>
            <person name="Debuchy R."/>
            <person name="Gladieux P."/>
            <person name="Thoren M.H."/>
            <person name="Johannesson H."/>
        </authorList>
    </citation>
    <scope>NUCLEOTIDE SEQUENCE</scope>
    <source>
        <strain evidence="4">CBS 990.96</strain>
    </source>
</reference>
<dbReference type="SMART" id="SM00066">
    <property type="entry name" value="GAL4"/>
    <property type="match status" value="1"/>
</dbReference>
<feature type="region of interest" description="Disordered" evidence="2">
    <location>
        <begin position="49"/>
        <end position="74"/>
    </location>
</feature>
<proteinExistence type="predicted"/>
<dbReference type="GO" id="GO:0000981">
    <property type="term" value="F:DNA-binding transcription factor activity, RNA polymerase II-specific"/>
    <property type="evidence" value="ECO:0007669"/>
    <property type="project" value="InterPro"/>
</dbReference>
<name>A0AAN6YMS0_9PEZI</name>
<comment type="caution">
    <text evidence="4">The sequence shown here is derived from an EMBL/GenBank/DDBJ whole genome shotgun (WGS) entry which is preliminary data.</text>
</comment>
<evidence type="ECO:0000256" key="1">
    <source>
        <dbReference type="ARBA" id="ARBA00023242"/>
    </source>
</evidence>
<dbReference type="PROSITE" id="PS50048">
    <property type="entry name" value="ZN2_CY6_FUNGAL_2"/>
    <property type="match status" value="1"/>
</dbReference>
<reference evidence="4" key="1">
    <citation type="journal article" date="2023" name="Mol. Phylogenet. Evol.">
        <title>Genome-scale phylogeny and comparative genomics of the fungal order Sordariales.</title>
        <authorList>
            <person name="Hensen N."/>
            <person name="Bonometti L."/>
            <person name="Westerberg I."/>
            <person name="Brannstrom I.O."/>
            <person name="Guillou S."/>
            <person name="Cros-Aarteil S."/>
            <person name="Calhoun S."/>
            <person name="Haridas S."/>
            <person name="Kuo A."/>
            <person name="Mondo S."/>
            <person name="Pangilinan J."/>
            <person name="Riley R."/>
            <person name="LaButti K."/>
            <person name="Andreopoulos B."/>
            <person name="Lipzen A."/>
            <person name="Chen C."/>
            <person name="Yan M."/>
            <person name="Daum C."/>
            <person name="Ng V."/>
            <person name="Clum A."/>
            <person name="Steindorff A."/>
            <person name="Ohm R.A."/>
            <person name="Martin F."/>
            <person name="Silar P."/>
            <person name="Natvig D.O."/>
            <person name="Lalanne C."/>
            <person name="Gautier V."/>
            <person name="Ament-Velasquez S.L."/>
            <person name="Kruys A."/>
            <person name="Hutchinson M.I."/>
            <person name="Powell A.J."/>
            <person name="Barry K."/>
            <person name="Miller A.N."/>
            <person name="Grigoriev I.V."/>
            <person name="Debuchy R."/>
            <person name="Gladieux P."/>
            <person name="Hiltunen Thoren M."/>
            <person name="Johannesson H."/>
        </authorList>
    </citation>
    <scope>NUCLEOTIDE SEQUENCE</scope>
    <source>
        <strain evidence="4">CBS 990.96</strain>
    </source>
</reference>
<keyword evidence="1" id="KW-0539">Nucleus</keyword>